<evidence type="ECO:0000256" key="3">
    <source>
        <dbReference type="ARBA" id="ARBA00022676"/>
    </source>
</evidence>
<reference evidence="10 11" key="1">
    <citation type="journal article" date="2016" name="Nat. Commun.">
        <title>Thousands of microbial genomes shed light on interconnected biogeochemical processes in an aquifer system.</title>
        <authorList>
            <person name="Anantharaman K."/>
            <person name="Brown C.T."/>
            <person name="Hug L.A."/>
            <person name="Sharon I."/>
            <person name="Castelle C.J."/>
            <person name="Probst A.J."/>
            <person name="Thomas B.C."/>
            <person name="Singh A."/>
            <person name="Wilkins M.J."/>
            <person name="Karaoz U."/>
            <person name="Brodie E.L."/>
            <person name="Williams K.H."/>
            <person name="Hubbard S.S."/>
            <person name="Banfield J.F."/>
        </authorList>
    </citation>
    <scope>NUCLEOTIDE SEQUENCE [LARGE SCALE GENOMIC DNA]</scope>
</reference>
<feature type="transmembrane region" description="Helical" evidence="8">
    <location>
        <begin position="406"/>
        <end position="426"/>
    </location>
</feature>
<evidence type="ECO:0000313" key="10">
    <source>
        <dbReference type="EMBL" id="OHA18483.1"/>
    </source>
</evidence>
<dbReference type="STRING" id="1802301.A2664_00880"/>
<keyword evidence="2" id="KW-1003">Cell membrane</keyword>
<feature type="transmembrane region" description="Helical" evidence="8">
    <location>
        <begin position="318"/>
        <end position="338"/>
    </location>
</feature>
<evidence type="ECO:0000313" key="11">
    <source>
        <dbReference type="Proteomes" id="UP000178873"/>
    </source>
</evidence>
<dbReference type="GO" id="GO:0009103">
    <property type="term" value="P:lipopolysaccharide biosynthetic process"/>
    <property type="evidence" value="ECO:0007669"/>
    <property type="project" value="UniProtKB-ARBA"/>
</dbReference>
<dbReference type="GO" id="GO:0016763">
    <property type="term" value="F:pentosyltransferase activity"/>
    <property type="evidence" value="ECO:0007669"/>
    <property type="project" value="TreeGrafter"/>
</dbReference>
<feature type="transmembrane region" description="Helical" evidence="8">
    <location>
        <begin position="381"/>
        <end position="399"/>
    </location>
</feature>
<feature type="transmembrane region" description="Helical" evidence="8">
    <location>
        <begin position="432"/>
        <end position="452"/>
    </location>
</feature>
<dbReference type="Pfam" id="PF13231">
    <property type="entry name" value="PMT_2"/>
    <property type="match status" value="1"/>
</dbReference>
<dbReference type="AlphaFoldDB" id="A0A1G2M3V1"/>
<keyword evidence="4" id="KW-0808">Transferase</keyword>
<evidence type="ECO:0000256" key="1">
    <source>
        <dbReference type="ARBA" id="ARBA00004651"/>
    </source>
</evidence>
<evidence type="ECO:0000256" key="8">
    <source>
        <dbReference type="SAM" id="Phobius"/>
    </source>
</evidence>
<feature type="transmembrane region" description="Helical" evidence="8">
    <location>
        <begin position="221"/>
        <end position="237"/>
    </location>
</feature>
<keyword evidence="5 8" id="KW-0812">Transmembrane</keyword>
<dbReference type="PANTHER" id="PTHR33908">
    <property type="entry name" value="MANNOSYLTRANSFERASE YKCB-RELATED"/>
    <property type="match status" value="1"/>
</dbReference>
<dbReference type="Proteomes" id="UP000178873">
    <property type="component" value="Unassembled WGS sequence"/>
</dbReference>
<feature type="transmembrane region" description="Helical" evidence="8">
    <location>
        <begin position="176"/>
        <end position="209"/>
    </location>
</feature>
<evidence type="ECO:0000256" key="7">
    <source>
        <dbReference type="ARBA" id="ARBA00023136"/>
    </source>
</evidence>
<comment type="subcellular location">
    <subcellularLocation>
        <location evidence="1">Cell membrane</location>
        <topology evidence="1">Multi-pass membrane protein</topology>
    </subcellularLocation>
</comment>
<keyword evidence="6 8" id="KW-1133">Transmembrane helix</keyword>
<proteinExistence type="predicted"/>
<feature type="domain" description="Glycosyltransferase RgtA/B/C/D-like" evidence="9">
    <location>
        <begin position="79"/>
        <end position="237"/>
    </location>
</feature>
<dbReference type="PANTHER" id="PTHR33908:SF11">
    <property type="entry name" value="MEMBRANE PROTEIN"/>
    <property type="match status" value="1"/>
</dbReference>
<feature type="transmembrane region" description="Helical" evidence="8">
    <location>
        <begin position="129"/>
        <end position="147"/>
    </location>
</feature>
<name>A0A1G2M3V1_9BACT</name>
<dbReference type="InterPro" id="IPR038731">
    <property type="entry name" value="RgtA/B/C-like"/>
</dbReference>
<keyword evidence="3" id="KW-0328">Glycosyltransferase</keyword>
<dbReference type="EMBL" id="MHRF01000005">
    <property type="protein sequence ID" value="OHA18483.1"/>
    <property type="molecule type" value="Genomic_DNA"/>
</dbReference>
<gene>
    <name evidence="10" type="ORF">A2664_00880</name>
</gene>
<feature type="transmembrane region" description="Helical" evidence="8">
    <location>
        <begin position="81"/>
        <end position="98"/>
    </location>
</feature>
<comment type="caution">
    <text evidence="10">The sequence shown here is derived from an EMBL/GenBank/DDBJ whole genome shotgun (WGS) entry which is preliminary data.</text>
</comment>
<accession>A0A1G2M3V1</accession>
<evidence type="ECO:0000256" key="5">
    <source>
        <dbReference type="ARBA" id="ARBA00022692"/>
    </source>
</evidence>
<evidence type="ECO:0000259" key="9">
    <source>
        <dbReference type="Pfam" id="PF13231"/>
    </source>
</evidence>
<protein>
    <recommendedName>
        <fullName evidence="9">Glycosyltransferase RgtA/B/C/D-like domain-containing protein</fullName>
    </recommendedName>
</protein>
<sequence>MMRMNLFEWLKKHKIGASIFFLALVLRLVLFCINLDAAEGNFIDTIRGQDGYYEISRNLIDGNGFSFDTGPVYTPDPLRPPAWIFIMAFIAKLFGSYIPVFIFEMLIASFIPVLGMCLARYIVSDRLAFFVGILLALEPYAILLSVLTISETPFTFFLFISLLFLFKYIKQPSTRSIIWSAVFLGLAILVKPTVQFFPVLIPIALFLIFRKKISKTLCMHALYFFVISMLVISPWLYRNYKEFGVWGLSAQASFNLYQYLMPTVLAIDNGTDFATEHSALTFRNNLTGSDITLATEDYYIEKALSTISLHKTALVKSVGISMMTFFTHDGMLTVLGYAGVRVPNLLDKPALTILFTEPVRLAGIISAYIASPAILVLLGRLFWIAMTLLFLVGGIRYLWKGKVSSYALIALFIVAYFAFLTTVNGFGMNARFRVPVNVFIFTFAVYSLSALWHSVRTFIRVQTSPHA</sequence>
<dbReference type="GO" id="GO:0005886">
    <property type="term" value="C:plasma membrane"/>
    <property type="evidence" value="ECO:0007669"/>
    <property type="project" value="UniProtKB-SubCell"/>
</dbReference>
<evidence type="ECO:0000256" key="2">
    <source>
        <dbReference type="ARBA" id="ARBA00022475"/>
    </source>
</evidence>
<evidence type="ECO:0000256" key="4">
    <source>
        <dbReference type="ARBA" id="ARBA00022679"/>
    </source>
</evidence>
<keyword evidence="7 8" id="KW-0472">Membrane</keyword>
<organism evidence="10 11">
    <name type="scientific">Candidatus Taylorbacteria bacterium RIFCSPHIGHO2_01_FULL_46_22b</name>
    <dbReference type="NCBI Taxonomy" id="1802301"/>
    <lineage>
        <taxon>Bacteria</taxon>
        <taxon>Candidatus Tayloriibacteriota</taxon>
    </lineage>
</organism>
<dbReference type="InterPro" id="IPR050297">
    <property type="entry name" value="LipidA_mod_glycosyltrf_83"/>
</dbReference>
<evidence type="ECO:0000256" key="6">
    <source>
        <dbReference type="ARBA" id="ARBA00022989"/>
    </source>
</evidence>